<evidence type="ECO:0000256" key="1">
    <source>
        <dbReference type="SAM" id="MobiDB-lite"/>
    </source>
</evidence>
<dbReference type="EMBL" id="JABWUV010000019">
    <property type="protein sequence ID" value="KAF6285915.1"/>
    <property type="molecule type" value="Genomic_DNA"/>
</dbReference>
<dbReference type="Proteomes" id="UP000527355">
    <property type="component" value="Unassembled WGS sequence"/>
</dbReference>
<protein>
    <recommendedName>
        <fullName evidence="4">DUF1725 domain-containing protein</fullName>
    </recommendedName>
</protein>
<accession>A0A7J7SCG0</accession>
<evidence type="ECO:0008006" key="4">
    <source>
        <dbReference type="Google" id="ProtNLM"/>
    </source>
</evidence>
<proteinExistence type="predicted"/>
<evidence type="ECO:0000313" key="2">
    <source>
        <dbReference type="EMBL" id="KAF6285915.1"/>
    </source>
</evidence>
<sequence length="134" mass="15722">MFIAALFTLVKIWKQPKCPLADEWIKKVCYIYTMEYYAGIKKKELLPFATAWMDLESIMLSKISQLRKIHITCSHSFVEYNEQHKLMNKNRSRDIEPSNRLSNLREKAGEGGEGKRSTKGLLCIHMNMTNKHRQ</sequence>
<gene>
    <name evidence="2" type="ORF">mMyoMyo1_009474</name>
</gene>
<feature type="region of interest" description="Disordered" evidence="1">
    <location>
        <begin position="91"/>
        <end position="117"/>
    </location>
</feature>
<comment type="caution">
    <text evidence="2">The sequence shown here is derived from an EMBL/GenBank/DDBJ whole genome shotgun (WGS) entry which is preliminary data.</text>
</comment>
<organism evidence="2 3">
    <name type="scientific">Myotis myotis</name>
    <name type="common">Greater mouse-eared bat</name>
    <name type="synonym">Vespertilio myotis</name>
    <dbReference type="NCBI Taxonomy" id="51298"/>
    <lineage>
        <taxon>Eukaryota</taxon>
        <taxon>Metazoa</taxon>
        <taxon>Chordata</taxon>
        <taxon>Craniata</taxon>
        <taxon>Vertebrata</taxon>
        <taxon>Euteleostomi</taxon>
        <taxon>Mammalia</taxon>
        <taxon>Eutheria</taxon>
        <taxon>Laurasiatheria</taxon>
        <taxon>Chiroptera</taxon>
        <taxon>Yangochiroptera</taxon>
        <taxon>Vespertilionidae</taxon>
        <taxon>Myotis</taxon>
    </lineage>
</organism>
<keyword evidence="3" id="KW-1185">Reference proteome</keyword>
<reference evidence="2 3" key="1">
    <citation type="journal article" date="2020" name="Nature">
        <title>Six reference-quality genomes reveal evolution of bat adaptations.</title>
        <authorList>
            <person name="Jebb D."/>
            <person name="Huang Z."/>
            <person name="Pippel M."/>
            <person name="Hughes G.M."/>
            <person name="Lavrichenko K."/>
            <person name="Devanna P."/>
            <person name="Winkler S."/>
            <person name="Jermiin L.S."/>
            <person name="Skirmuntt E.C."/>
            <person name="Katzourakis A."/>
            <person name="Burkitt-Gray L."/>
            <person name="Ray D.A."/>
            <person name="Sullivan K.A.M."/>
            <person name="Roscito J.G."/>
            <person name="Kirilenko B.M."/>
            <person name="Davalos L.M."/>
            <person name="Corthals A.P."/>
            <person name="Power M.L."/>
            <person name="Jones G."/>
            <person name="Ransome R.D."/>
            <person name="Dechmann D.K.N."/>
            <person name="Locatelli A.G."/>
            <person name="Puechmaille S.J."/>
            <person name="Fedrigo O."/>
            <person name="Jarvis E.D."/>
            <person name="Hiller M."/>
            <person name="Vernes S.C."/>
            <person name="Myers E.W."/>
            <person name="Teeling E.C."/>
        </authorList>
    </citation>
    <scope>NUCLEOTIDE SEQUENCE [LARGE SCALE GENOMIC DNA]</scope>
    <source>
        <strain evidence="2">MMyoMyo1</strain>
        <tissue evidence="2">Flight muscle</tissue>
    </source>
</reference>
<name>A0A7J7SCG0_MYOMY</name>
<dbReference type="AlphaFoldDB" id="A0A7J7SCG0"/>
<feature type="compositionally biased region" description="Basic and acidic residues" evidence="1">
    <location>
        <begin position="91"/>
        <end position="116"/>
    </location>
</feature>
<evidence type="ECO:0000313" key="3">
    <source>
        <dbReference type="Proteomes" id="UP000527355"/>
    </source>
</evidence>